<protein>
    <submittedName>
        <fullName evidence="1">Uncharacterized protein</fullName>
    </submittedName>
</protein>
<proteinExistence type="predicted"/>
<name>A0A2P2N758_RHIMU</name>
<organism evidence="1">
    <name type="scientific">Rhizophora mucronata</name>
    <name type="common">Asiatic mangrove</name>
    <dbReference type="NCBI Taxonomy" id="61149"/>
    <lineage>
        <taxon>Eukaryota</taxon>
        <taxon>Viridiplantae</taxon>
        <taxon>Streptophyta</taxon>
        <taxon>Embryophyta</taxon>
        <taxon>Tracheophyta</taxon>
        <taxon>Spermatophyta</taxon>
        <taxon>Magnoliopsida</taxon>
        <taxon>eudicotyledons</taxon>
        <taxon>Gunneridae</taxon>
        <taxon>Pentapetalae</taxon>
        <taxon>rosids</taxon>
        <taxon>fabids</taxon>
        <taxon>Malpighiales</taxon>
        <taxon>Rhizophoraceae</taxon>
        <taxon>Rhizophora</taxon>
    </lineage>
</organism>
<accession>A0A2P2N758</accession>
<evidence type="ECO:0000313" key="1">
    <source>
        <dbReference type="EMBL" id="MBX38293.1"/>
    </source>
</evidence>
<dbReference type="AlphaFoldDB" id="A0A2P2N758"/>
<dbReference type="EMBL" id="GGEC01057809">
    <property type="protein sequence ID" value="MBX38293.1"/>
    <property type="molecule type" value="Transcribed_RNA"/>
</dbReference>
<sequence>MLTSFINHYSVVCGQPEHTKFENKLKNPFLILYKCMIFIWMTRM</sequence>
<reference evidence="1" key="1">
    <citation type="submission" date="2018-02" db="EMBL/GenBank/DDBJ databases">
        <title>Rhizophora mucronata_Transcriptome.</title>
        <authorList>
            <person name="Meera S.P."/>
            <person name="Sreeshan A."/>
            <person name="Augustine A."/>
        </authorList>
    </citation>
    <scope>NUCLEOTIDE SEQUENCE</scope>
    <source>
        <tissue evidence="1">Leaf</tissue>
    </source>
</reference>